<evidence type="ECO:0000259" key="1">
    <source>
        <dbReference type="PROSITE" id="PS50943"/>
    </source>
</evidence>
<proteinExistence type="predicted"/>
<feature type="domain" description="HTH cro/C1-type" evidence="1">
    <location>
        <begin position="11"/>
        <end position="64"/>
    </location>
</feature>
<evidence type="ECO:0000313" key="3">
    <source>
        <dbReference type="Proteomes" id="UP000306912"/>
    </source>
</evidence>
<dbReference type="SUPFAM" id="SSF47413">
    <property type="entry name" value="lambda repressor-like DNA-binding domains"/>
    <property type="match status" value="1"/>
</dbReference>
<dbReference type="InterPro" id="IPR010982">
    <property type="entry name" value="Lambda_DNA-bd_dom_sf"/>
</dbReference>
<dbReference type="Gene3D" id="1.25.40.10">
    <property type="entry name" value="Tetratricopeptide repeat domain"/>
    <property type="match status" value="1"/>
</dbReference>
<sequence length="295" mass="34324">MDINFKMGQTIKQIRISKGYSQQELCRDICHVNTLVKIESNTLSPSFEILRALAARMGLTVDDLIKRTELERDPFYVQIRTRLKKSVAKYDVGGMEQELSLLSDEMYEKLPPMEQQFIDVLKLALLLDTYKDFEAGYKLAKESLYKTYKDGATFFTDEECMLINNLLKIEQSEEHIALAKEAFEWVRKQDDSVQNGHCYILLLNGLTMTAFLQENWLELTEYAAIGEQVATKYDKARFMPIFIFMLGISDYMLAVNKERGLGEMKRALDYSLVMKNMFLYQALISYTKKYNIELK</sequence>
<dbReference type="PROSITE" id="PS50943">
    <property type="entry name" value="HTH_CROC1"/>
    <property type="match status" value="1"/>
</dbReference>
<evidence type="ECO:0000313" key="2">
    <source>
        <dbReference type="EMBL" id="TLG76647.1"/>
    </source>
</evidence>
<dbReference type="PANTHER" id="PTHR37038:SF14">
    <property type="entry name" value="TRANSCRIPTIONAL ACTIVATOR"/>
    <property type="match status" value="1"/>
</dbReference>
<dbReference type="InterPro" id="IPR011990">
    <property type="entry name" value="TPR-like_helical_dom_sf"/>
</dbReference>
<accession>A0A5R8QHA2</accession>
<comment type="caution">
    <text evidence="2">The sequence shown here is derived from an EMBL/GenBank/DDBJ whole genome shotgun (WGS) entry which is preliminary data.</text>
</comment>
<dbReference type="CDD" id="cd00093">
    <property type="entry name" value="HTH_XRE"/>
    <property type="match status" value="1"/>
</dbReference>
<gene>
    <name evidence="2" type="ORF">FEZ08_03255</name>
</gene>
<keyword evidence="3" id="KW-1185">Reference proteome</keyword>
<dbReference type="OrthoDB" id="1150409at2"/>
<dbReference type="InterPro" id="IPR053163">
    <property type="entry name" value="HTH-type_regulator_Rgg"/>
</dbReference>
<organism evidence="2 3">
    <name type="scientific">Culicoidibacter larvae</name>
    <dbReference type="NCBI Taxonomy" id="2579976"/>
    <lineage>
        <taxon>Bacteria</taxon>
        <taxon>Bacillati</taxon>
        <taxon>Bacillota</taxon>
        <taxon>Culicoidibacteria</taxon>
        <taxon>Culicoidibacterales</taxon>
        <taxon>Culicoidibacteraceae</taxon>
        <taxon>Culicoidibacter</taxon>
    </lineage>
</organism>
<reference evidence="2 3" key="1">
    <citation type="submission" date="2019-05" db="EMBL/GenBank/DDBJ databases">
        <title>Culicoidintestinum kansasii gen. nov., sp. nov. from the gastrointestinal tract of the biting midge, Culicoides sonorensis.</title>
        <authorList>
            <person name="Neupane S."/>
            <person name="Ghosh A."/>
            <person name="Gunther S."/>
            <person name="Martin K."/>
            <person name="Zurek L."/>
        </authorList>
    </citation>
    <scope>NUCLEOTIDE SEQUENCE [LARGE SCALE GENOMIC DNA]</scope>
    <source>
        <strain evidence="2 3">CS-1</strain>
    </source>
</reference>
<dbReference type="PANTHER" id="PTHR37038">
    <property type="entry name" value="TRANSCRIPTIONAL REGULATOR-RELATED"/>
    <property type="match status" value="1"/>
</dbReference>
<name>A0A5R8QHA2_9FIRM</name>
<dbReference type="Proteomes" id="UP000306912">
    <property type="component" value="Unassembled WGS sequence"/>
</dbReference>
<dbReference type="Pfam" id="PF01381">
    <property type="entry name" value="HTH_3"/>
    <property type="match status" value="1"/>
</dbReference>
<dbReference type="EMBL" id="VBWP01000002">
    <property type="protein sequence ID" value="TLG76647.1"/>
    <property type="molecule type" value="Genomic_DNA"/>
</dbReference>
<dbReference type="SMART" id="SM00530">
    <property type="entry name" value="HTH_XRE"/>
    <property type="match status" value="1"/>
</dbReference>
<protein>
    <submittedName>
        <fullName evidence="2">Helix-turn-helix transcriptional regulator</fullName>
    </submittedName>
</protein>
<dbReference type="InterPro" id="IPR001387">
    <property type="entry name" value="Cro/C1-type_HTH"/>
</dbReference>
<dbReference type="GO" id="GO:0003677">
    <property type="term" value="F:DNA binding"/>
    <property type="evidence" value="ECO:0007669"/>
    <property type="project" value="InterPro"/>
</dbReference>
<dbReference type="InParanoid" id="A0A5R8QHA2"/>
<dbReference type="AlphaFoldDB" id="A0A5R8QHA2"/>
<dbReference type="RefSeq" id="WP_138190284.1">
    <property type="nucleotide sequence ID" value="NZ_VBWP01000002.1"/>
</dbReference>